<feature type="domain" description="Band 7" evidence="5">
    <location>
        <begin position="60"/>
        <end position="221"/>
    </location>
</feature>
<dbReference type="AlphaFoldDB" id="A0A8T4C6R7"/>
<dbReference type="SMART" id="SM00244">
    <property type="entry name" value="PHB"/>
    <property type="match status" value="1"/>
</dbReference>
<dbReference type="InterPro" id="IPR036013">
    <property type="entry name" value="Band_7/SPFH_dom_sf"/>
</dbReference>
<evidence type="ECO:0000256" key="4">
    <source>
        <dbReference type="SAM" id="Phobius"/>
    </source>
</evidence>
<sequence length="336" mass="37538">MSKRFGKVESYKVKQAFFATVVLVVVVAAYFVLTNAYLIADTVLLVGGFVLFLFLVKQYDFLLTLKEYERAVIYRFGRVNRVGGPGWTFLLPAIESFKIVDLRTQTLDVKPQTVITRDNVVVTIDAVIYLYVKKDNQSVINSVIEVDDYKKGASQFVQATLRDVSGGLTLSELISDIGKLNSELKKQLAQIADNWGVAVESVELQELIIPKEIEEAFSKRAAAEQSKLAQVQKALGMQAEIDSIREAAQKLDDKSLSYFYIKALETLGQGASTKFIFPLELSGLIHKLADKTAGNHSKGELEDAFEQYAPQLYRLLQNGKEPPKRKLGGKKKKKNN</sequence>
<dbReference type="GO" id="GO:0005886">
    <property type="term" value="C:plasma membrane"/>
    <property type="evidence" value="ECO:0007669"/>
    <property type="project" value="InterPro"/>
</dbReference>
<evidence type="ECO:0000313" key="7">
    <source>
        <dbReference type="Proteomes" id="UP000774699"/>
    </source>
</evidence>
<feature type="transmembrane region" description="Helical" evidence="4">
    <location>
        <begin position="37"/>
        <end position="56"/>
    </location>
</feature>
<evidence type="ECO:0000313" key="6">
    <source>
        <dbReference type="EMBL" id="MBM3282173.1"/>
    </source>
</evidence>
<comment type="subcellular location">
    <subcellularLocation>
        <location evidence="1">Membrane</location>
        <topology evidence="1">Single-pass membrane protein</topology>
    </subcellularLocation>
</comment>
<evidence type="ECO:0000256" key="2">
    <source>
        <dbReference type="ARBA" id="ARBA00008164"/>
    </source>
</evidence>
<dbReference type="SUPFAM" id="SSF117892">
    <property type="entry name" value="Band 7/SPFH domain"/>
    <property type="match status" value="1"/>
</dbReference>
<dbReference type="InterPro" id="IPR001107">
    <property type="entry name" value="Band_7"/>
</dbReference>
<comment type="caution">
    <text evidence="6">The sequence shown here is derived from an EMBL/GenBank/DDBJ whole genome shotgun (WGS) entry which is preliminary data.</text>
</comment>
<keyword evidence="4" id="KW-0812">Transmembrane</keyword>
<comment type="similarity">
    <text evidence="2">Belongs to the band 7/mec-2 family.</text>
</comment>
<dbReference type="PANTHER" id="PTHR10264:SF19">
    <property type="entry name" value="AT06885P-RELATED"/>
    <property type="match status" value="1"/>
</dbReference>
<protein>
    <recommendedName>
        <fullName evidence="5">Band 7 domain-containing protein</fullName>
    </recommendedName>
</protein>
<evidence type="ECO:0000259" key="5">
    <source>
        <dbReference type="SMART" id="SM00244"/>
    </source>
</evidence>
<dbReference type="FunFam" id="3.30.479.30:FF:000004">
    <property type="entry name" value="Putative membrane protease family, stomatin"/>
    <property type="match status" value="1"/>
</dbReference>
<dbReference type="PANTHER" id="PTHR10264">
    <property type="entry name" value="BAND 7 PROTEIN-RELATED"/>
    <property type="match status" value="1"/>
</dbReference>
<organism evidence="6 7">
    <name type="scientific">Candidatus Iainarchaeum sp</name>
    <dbReference type="NCBI Taxonomy" id="3101447"/>
    <lineage>
        <taxon>Archaea</taxon>
        <taxon>Candidatus Iainarchaeota</taxon>
        <taxon>Candidatus Iainarchaeia</taxon>
        <taxon>Candidatus Iainarchaeales</taxon>
        <taxon>Candidatus Iainarchaeaceae</taxon>
        <taxon>Candidatus Iainarchaeum</taxon>
    </lineage>
</organism>
<dbReference type="Proteomes" id="UP000774699">
    <property type="component" value="Unassembled WGS sequence"/>
</dbReference>
<dbReference type="PRINTS" id="PR00721">
    <property type="entry name" value="STOMATIN"/>
</dbReference>
<dbReference type="Gene3D" id="3.30.479.30">
    <property type="entry name" value="Band 7 domain"/>
    <property type="match status" value="1"/>
</dbReference>
<feature type="region of interest" description="Disordered" evidence="3">
    <location>
        <begin position="316"/>
        <end position="336"/>
    </location>
</feature>
<dbReference type="InterPro" id="IPR043202">
    <property type="entry name" value="Band-7_stomatin-like"/>
</dbReference>
<dbReference type="GO" id="GO:0098552">
    <property type="term" value="C:side of membrane"/>
    <property type="evidence" value="ECO:0007669"/>
    <property type="project" value="UniProtKB-ARBA"/>
</dbReference>
<keyword evidence="4" id="KW-1133">Transmembrane helix</keyword>
<dbReference type="InterPro" id="IPR001972">
    <property type="entry name" value="Stomatin_HflK_fam"/>
</dbReference>
<gene>
    <name evidence="6" type="ORF">FJY86_02425</name>
</gene>
<dbReference type="Pfam" id="PF01145">
    <property type="entry name" value="Band_7"/>
    <property type="match status" value="1"/>
</dbReference>
<keyword evidence="4" id="KW-0472">Membrane</keyword>
<proteinExistence type="inferred from homology"/>
<feature type="compositionally biased region" description="Basic residues" evidence="3">
    <location>
        <begin position="323"/>
        <end position="336"/>
    </location>
</feature>
<name>A0A8T4C6R7_9ARCH</name>
<feature type="transmembrane region" description="Helical" evidence="4">
    <location>
        <begin position="12"/>
        <end position="31"/>
    </location>
</feature>
<evidence type="ECO:0000256" key="3">
    <source>
        <dbReference type="SAM" id="MobiDB-lite"/>
    </source>
</evidence>
<accession>A0A8T4C6R7</accession>
<reference evidence="6" key="1">
    <citation type="submission" date="2019-03" db="EMBL/GenBank/DDBJ databases">
        <title>Lake Tanganyika Metagenome-Assembled Genomes (MAGs).</title>
        <authorList>
            <person name="Tran P."/>
        </authorList>
    </citation>
    <scope>NUCLEOTIDE SEQUENCE</scope>
    <source>
        <strain evidence="6">M_DeepCast_50m_m2_156</strain>
    </source>
</reference>
<evidence type="ECO:0000256" key="1">
    <source>
        <dbReference type="ARBA" id="ARBA00004167"/>
    </source>
</evidence>
<dbReference type="EMBL" id="VGJJ01000013">
    <property type="protein sequence ID" value="MBM3282173.1"/>
    <property type="molecule type" value="Genomic_DNA"/>
</dbReference>